<evidence type="ECO:0000256" key="1">
    <source>
        <dbReference type="ARBA" id="ARBA00022793"/>
    </source>
</evidence>
<dbReference type="InterPro" id="IPR003817">
    <property type="entry name" value="PS_Dcarbxylase"/>
</dbReference>
<dbReference type="PANTHER" id="PTHR10067">
    <property type="entry name" value="PHOSPHATIDYLSERINE DECARBOXYLASE"/>
    <property type="match status" value="1"/>
</dbReference>
<dbReference type="Pfam" id="PF02666">
    <property type="entry name" value="PS_Dcarbxylase"/>
    <property type="match status" value="1"/>
</dbReference>
<name>A0ABU3NSH5_9FIRM</name>
<keyword evidence="1" id="KW-0210">Decarboxylase</keyword>
<dbReference type="RefSeq" id="WP_413778344.1">
    <property type="nucleotide sequence ID" value="NZ_JAUOZS010000001.1"/>
</dbReference>
<keyword evidence="2" id="KW-0865">Zymogen</keyword>
<keyword evidence="6" id="KW-1185">Reference proteome</keyword>
<gene>
    <name evidence="5" type="ORF">Q4T40_00750</name>
</gene>
<evidence type="ECO:0000256" key="2">
    <source>
        <dbReference type="ARBA" id="ARBA00023145"/>
    </source>
</evidence>
<accession>A0ABU3NSH5</accession>
<proteinExistence type="predicted"/>
<comment type="caution">
    <text evidence="5">The sequence shown here is derived from an EMBL/GenBank/DDBJ whole genome shotgun (WGS) entry which is preliminary data.</text>
</comment>
<dbReference type="Proteomes" id="UP001254848">
    <property type="component" value="Unassembled WGS sequence"/>
</dbReference>
<reference evidence="5 6" key="1">
    <citation type="submission" date="2023-07" db="EMBL/GenBank/DDBJ databases">
        <title>The novel representative of Negativicutes class, Anaeroselena agilis gen. nov. sp. nov.</title>
        <authorList>
            <person name="Prokofeva M.I."/>
            <person name="Elcheninov A.G."/>
            <person name="Klyukina A."/>
            <person name="Kublanov I.V."/>
            <person name="Frolov E.N."/>
            <person name="Podosokorskaya O.A."/>
        </authorList>
    </citation>
    <scope>NUCLEOTIDE SEQUENCE [LARGE SCALE GENOMIC DNA]</scope>
    <source>
        <strain evidence="5 6">4137-cl</strain>
    </source>
</reference>
<evidence type="ECO:0000256" key="4">
    <source>
        <dbReference type="ARBA" id="ARBA00023317"/>
    </source>
</evidence>
<evidence type="ECO:0000256" key="3">
    <source>
        <dbReference type="ARBA" id="ARBA00023239"/>
    </source>
</evidence>
<keyword evidence="3" id="KW-0456">Lyase</keyword>
<protein>
    <submittedName>
        <fullName evidence="5">Phosphatidylserine decarboxylase</fullName>
    </submittedName>
</protein>
<dbReference type="PANTHER" id="PTHR10067:SF13">
    <property type="entry name" value="PHOSPHATIDYLSERINE DECARBOXYLASE"/>
    <property type="match status" value="1"/>
</dbReference>
<evidence type="ECO:0000313" key="6">
    <source>
        <dbReference type="Proteomes" id="UP001254848"/>
    </source>
</evidence>
<sequence length="432" mass="48946">MPKKRFNATSIFIVALTIFTVAFFAGIKNGEAAETVKKHAPDTEALISIVEHNADIKRMLIQSIEQARRINPDKETNPAQTLEEYYDYIDWAATAMPFNILPAAERYPKVYESIDQSLDYFYFLIDQPLDELRGKGYYYNSLQYVEPFRSWMIIFTKHWGEYLSTKASWNEELYKKVCADERFGMNKGWYESPEKWSTFNEFFARRLSSPAVRPIAAAMNEAVVVSPADSTPQGVWKIDRNSRIVQQQGVRLKSANFNSVADILGRDSAYAGEFANGVLTHTFLDVNDYHRYHFPVSGTVKEVRTILADDAAGGITVWNEKLRKYVLEDQIPGWQSIETRACVVIDTDNYGLVAVLPIGMSQVSSVNFEENVRVGAKVKKGDPLGYFLFGGSDIVMIFQPQAGFEFTAPALDADSYKHIYMGEAYGIMRGVK</sequence>
<evidence type="ECO:0000313" key="5">
    <source>
        <dbReference type="EMBL" id="MDT8899776.1"/>
    </source>
</evidence>
<keyword evidence="4" id="KW-0670">Pyruvate</keyword>
<dbReference type="EMBL" id="JAUOZS010000001">
    <property type="protein sequence ID" value="MDT8899776.1"/>
    <property type="molecule type" value="Genomic_DNA"/>
</dbReference>
<organism evidence="5 6">
    <name type="scientific">Anaeroselena agilis</name>
    <dbReference type="NCBI Taxonomy" id="3063788"/>
    <lineage>
        <taxon>Bacteria</taxon>
        <taxon>Bacillati</taxon>
        <taxon>Bacillota</taxon>
        <taxon>Negativicutes</taxon>
        <taxon>Acetonemataceae</taxon>
        <taxon>Anaeroselena</taxon>
    </lineage>
</organism>